<evidence type="ECO:0000259" key="7">
    <source>
        <dbReference type="PROSITE" id="PS50800"/>
    </source>
</evidence>
<dbReference type="SMART" id="SM00513">
    <property type="entry name" value="SAP"/>
    <property type="match status" value="1"/>
</dbReference>
<evidence type="ECO:0000256" key="2">
    <source>
        <dbReference type="ARBA" id="ARBA00022481"/>
    </source>
</evidence>
<comment type="subcellular location">
    <subcellularLocation>
        <location evidence="1">Nucleus</location>
    </subcellularLocation>
</comment>
<dbReference type="SUPFAM" id="SSF52540">
    <property type="entry name" value="P-loop containing nucleoside triphosphate hydrolases"/>
    <property type="match status" value="1"/>
</dbReference>
<evidence type="ECO:0000256" key="3">
    <source>
        <dbReference type="ARBA" id="ARBA00022553"/>
    </source>
</evidence>
<evidence type="ECO:0000313" key="8">
    <source>
        <dbReference type="EMBL" id="CAG2253424.1"/>
    </source>
</evidence>
<dbReference type="GO" id="GO:0005634">
    <property type="term" value="C:nucleus"/>
    <property type="evidence" value="ECO:0007669"/>
    <property type="project" value="UniProtKB-SubCell"/>
</dbReference>
<evidence type="ECO:0000259" key="6">
    <source>
        <dbReference type="PROSITE" id="PS50188"/>
    </source>
</evidence>
<feature type="compositionally biased region" description="Low complexity" evidence="5">
    <location>
        <begin position="1180"/>
        <end position="1204"/>
    </location>
</feature>
<keyword evidence="4" id="KW-0539">Nucleus</keyword>
<comment type="caution">
    <text evidence="8">The sequence shown here is derived from an EMBL/GenBank/DDBJ whole genome shotgun (WGS) entry which is preliminary data.</text>
</comment>
<dbReference type="PANTHER" id="PTHR12381">
    <property type="entry name" value="HETEROGENEOUS NUCLEAR RIBONUCLEOPROTEIN U FAMILY MEMBER"/>
    <property type="match status" value="1"/>
</dbReference>
<feature type="compositionally biased region" description="Basic and acidic residues" evidence="5">
    <location>
        <begin position="1019"/>
        <end position="1046"/>
    </location>
</feature>
<protein>
    <submittedName>
        <fullName evidence="8">HNRNPUL1</fullName>
    </submittedName>
</protein>
<dbReference type="OrthoDB" id="445357at2759"/>
<dbReference type="AlphaFoldDB" id="A0A8S3V861"/>
<feature type="compositionally biased region" description="Low complexity" evidence="5">
    <location>
        <begin position="468"/>
        <end position="482"/>
    </location>
</feature>
<keyword evidence="3" id="KW-0597">Phosphoprotein</keyword>
<dbReference type="CDD" id="cd12884">
    <property type="entry name" value="SPRY_hnRNP"/>
    <property type="match status" value="1"/>
</dbReference>
<dbReference type="Gene3D" id="2.60.120.920">
    <property type="match status" value="1"/>
</dbReference>
<dbReference type="SUPFAM" id="SSF56219">
    <property type="entry name" value="DNase I-like"/>
    <property type="match status" value="1"/>
</dbReference>
<feature type="compositionally biased region" description="Gly residues" evidence="5">
    <location>
        <begin position="1049"/>
        <end position="1060"/>
    </location>
</feature>
<dbReference type="PANTHER" id="PTHR12381:SF56">
    <property type="entry name" value="B30.2_SPRY DOMAIN-CONTAINING PROTEIN-RELATED"/>
    <property type="match status" value="1"/>
</dbReference>
<dbReference type="SUPFAM" id="SSF68906">
    <property type="entry name" value="SAP domain"/>
    <property type="match status" value="1"/>
</dbReference>
<feature type="domain" description="SAP" evidence="7">
    <location>
        <begin position="411"/>
        <end position="445"/>
    </location>
</feature>
<keyword evidence="9" id="KW-1185">Reference proteome</keyword>
<dbReference type="EMBL" id="CAJPWZ010003150">
    <property type="protein sequence ID" value="CAG2253424.1"/>
    <property type="molecule type" value="Genomic_DNA"/>
</dbReference>
<dbReference type="PROSITE" id="PS50800">
    <property type="entry name" value="SAP"/>
    <property type="match status" value="1"/>
</dbReference>
<feature type="compositionally biased region" description="Basic residues" evidence="5">
    <location>
        <begin position="590"/>
        <end position="610"/>
    </location>
</feature>
<dbReference type="InterPro" id="IPR027417">
    <property type="entry name" value="P-loop_NTPase"/>
</dbReference>
<dbReference type="InterPro" id="IPR036691">
    <property type="entry name" value="Endo/exonu/phosph_ase_sf"/>
</dbReference>
<dbReference type="SUPFAM" id="SSF49899">
    <property type="entry name" value="Concanavalin A-like lectins/glucanases"/>
    <property type="match status" value="1"/>
</dbReference>
<feature type="compositionally biased region" description="Basic and acidic residues" evidence="5">
    <location>
        <begin position="502"/>
        <end position="540"/>
    </location>
</feature>
<feature type="region of interest" description="Disordered" evidence="5">
    <location>
        <begin position="1007"/>
        <end position="1231"/>
    </location>
</feature>
<evidence type="ECO:0000256" key="1">
    <source>
        <dbReference type="ARBA" id="ARBA00004123"/>
    </source>
</evidence>
<dbReference type="Pfam" id="PF02037">
    <property type="entry name" value="SAP"/>
    <property type="match status" value="1"/>
</dbReference>
<reference evidence="8" key="1">
    <citation type="submission" date="2021-03" db="EMBL/GenBank/DDBJ databases">
        <authorList>
            <person name="Bekaert M."/>
        </authorList>
    </citation>
    <scope>NUCLEOTIDE SEQUENCE</scope>
</reference>
<feature type="compositionally biased region" description="Gly residues" evidence="5">
    <location>
        <begin position="1168"/>
        <end position="1179"/>
    </location>
</feature>
<feature type="compositionally biased region" description="Basic and acidic residues" evidence="5">
    <location>
        <begin position="549"/>
        <end position="560"/>
    </location>
</feature>
<feature type="domain" description="B30.2/SPRY" evidence="6">
    <location>
        <begin position="600"/>
        <end position="798"/>
    </location>
</feature>
<feature type="compositionally biased region" description="Basic and acidic residues" evidence="5">
    <location>
        <begin position="1061"/>
        <end position="1103"/>
    </location>
</feature>
<evidence type="ECO:0000256" key="5">
    <source>
        <dbReference type="SAM" id="MobiDB-lite"/>
    </source>
</evidence>
<feature type="region of interest" description="Disordered" evidence="5">
    <location>
        <begin position="445"/>
        <end position="610"/>
    </location>
</feature>
<feature type="region of interest" description="Disordered" evidence="5">
    <location>
        <begin position="1"/>
        <end position="26"/>
    </location>
</feature>
<dbReference type="InterPro" id="IPR003034">
    <property type="entry name" value="SAP_dom"/>
</dbReference>
<dbReference type="GO" id="GO:0003723">
    <property type="term" value="F:RNA binding"/>
    <property type="evidence" value="ECO:0007669"/>
    <property type="project" value="TreeGrafter"/>
</dbReference>
<dbReference type="Pfam" id="PF13671">
    <property type="entry name" value="AAA_33"/>
    <property type="match status" value="1"/>
</dbReference>
<proteinExistence type="predicted"/>
<dbReference type="InterPro" id="IPR003877">
    <property type="entry name" value="SPRY_dom"/>
</dbReference>
<sequence>MSTTEFSNLGKSEDTWTCPSCSKPNNSSTKVYFIPSGDDSKHTSFNISTNPLLLDSISDSSIPSTSGSSINSPSFNTTSFSTDIPIMTSSPKPAKTKPTPKKQLRLLNINFQSLRKKGKLLEAIIESTDPDIIIGTETWLDPNIKSSEIFPDYLQYDIERRDRPKDPHGGVLIAAKQTLQLGNITKSGEIELLTGTIALEGKKKMLIGAFYRPPDKTDDTYLNTVKEEISTIKSKHQKNIFLIGGNSDHDIVLLDIACKPLKPKPVKRKIYLWKKADIYKIKEDLETFKTSFKSTCNRTVESMWQSFKSEIQKTIEKRVPTKMTQGRHTHPWMNTAIRRKINQKQKAHKKARKTKKKRDQDRYKRLRQEVQWEIRQANKKYMEEVSSNYKDNSKKFWSYIKSKGNMSDIDPNKLKVAELRDELKARSLDTKGTKAVLARRLTKALKEEKGESGFSVGDDSMLDESSQDQDTSTQSVDESSQEAPEVSEEKPAEETPMEESVEEPKKEEVKESPKKEEPKESPQKEEEPKAETAAEEKSEEKTEEPESIEVDKQNGEEKANGESTNIEEEVAGQELQTVDEATCDDDDSKHRRKRSRSHDRHRSRSRERRRSHSRERRCIWTFAKFNSDLSLKLGENNLSAVPMTEDGFAMMWAGVRANYGITKGQVAYEVKLLENLSVDHLPPEEIITHVLRVGWSASTTSMQLGEEPLSFGFGGTGKASTDTKFIDYGQQFTAGDVITAYVDYEMDEEEAYLSYAKNGDDLGICFQVEKSKLEGNAMFPHILTKNTSFEINFGAQEEPWFELKEDFVFIDKVPLEERVKGIAPPEKKEECEIICMVGLPGAGKTYWVDKCVAENADKRYNVLGTNNIIDKMRVMGLPRKKNYAGRWDVLIDKSTKCLNKLLEVGATKKRNYILDQTNVYASARRRKMQPFEGFQRKAVVIVPSDEEYKKRVETREKDEGKDVPEKAVLEMKANFTLPEEGVLFDTVEFIELDKEEATKLVEEYVKEGKAACPPPSKKSRFEDRRDSRGDRRHSGGRDNWRDDRRRGGNSWGGGGGGGRGGGRDYGRDNRYGGGGRDRRDDNRSWDRRRDDRSSGGWKGRDSRSGGSSYGGGGRQGSSGWGSQGGGQWGNQGSGNWGNQSSWGNQGNWGGNQQQGYGQQWGNYQQGNTGYGSGGWGGQGQQQQSWSGQQQQGSGWGSGSYNQGSYGSGTNQGSGSWGGSGGSSSSYNSYRK</sequence>
<gene>
    <name evidence="8" type="ORF">MEDL_64913</name>
</gene>
<dbReference type="PROSITE" id="PS50188">
    <property type="entry name" value="B302_SPRY"/>
    <property type="match status" value="1"/>
</dbReference>
<dbReference type="InterPro" id="IPR043136">
    <property type="entry name" value="B30.2/SPRY_sf"/>
</dbReference>
<organism evidence="8 9">
    <name type="scientific">Mytilus edulis</name>
    <name type="common">Blue mussel</name>
    <dbReference type="NCBI Taxonomy" id="6550"/>
    <lineage>
        <taxon>Eukaryota</taxon>
        <taxon>Metazoa</taxon>
        <taxon>Spiralia</taxon>
        <taxon>Lophotrochozoa</taxon>
        <taxon>Mollusca</taxon>
        <taxon>Bivalvia</taxon>
        <taxon>Autobranchia</taxon>
        <taxon>Pteriomorphia</taxon>
        <taxon>Mytilida</taxon>
        <taxon>Mytiloidea</taxon>
        <taxon>Mytilidae</taxon>
        <taxon>Mytilinae</taxon>
        <taxon>Mytilus</taxon>
    </lineage>
</organism>
<dbReference type="Proteomes" id="UP000683360">
    <property type="component" value="Unassembled WGS sequence"/>
</dbReference>
<dbReference type="InterPro" id="IPR001870">
    <property type="entry name" value="B30.2/SPRY"/>
</dbReference>
<accession>A0A8S3V861</accession>
<evidence type="ECO:0000313" key="9">
    <source>
        <dbReference type="Proteomes" id="UP000683360"/>
    </source>
</evidence>
<dbReference type="InterPro" id="IPR035778">
    <property type="entry name" value="SPRY_hnRNP_U"/>
</dbReference>
<feature type="region of interest" description="Disordered" evidence="5">
    <location>
        <begin position="343"/>
        <end position="364"/>
    </location>
</feature>
<dbReference type="InterPro" id="IPR013320">
    <property type="entry name" value="ConA-like_dom_sf"/>
</dbReference>
<dbReference type="GO" id="GO:0000380">
    <property type="term" value="P:alternative mRNA splicing, via spliceosome"/>
    <property type="evidence" value="ECO:0007669"/>
    <property type="project" value="TreeGrafter"/>
</dbReference>
<dbReference type="Gene3D" id="3.40.50.300">
    <property type="entry name" value="P-loop containing nucleotide triphosphate hydrolases"/>
    <property type="match status" value="1"/>
</dbReference>
<keyword evidence="2" id="KW-0488">Methylation</keyword>
<dbReference type="Gene3D" id="3.60.10.10">
    <property type="entry name" value="Endonuclease/exonuclease/phosphatase"/>
    <property type="match status" value="1"/>
</dbReference>
<dbReference type="InterPro" id="IPR036361">
    <property type="entry name" value="SAP_dom_sf"/>
</dbReference>
<evidence type="ECO:0000256" key="4">
    <source>
        <dbReference type="ARBA" id="ARBA00023242"/>
    </source>
</evidence>
<name>A0A8S3V861_MYTED</name>
<dbReference type="Gene3D" id="1.10.720.30">
    <property type="entry name" value="SAP domain"/>
    <property type="match status" value="1"/>
</dbReference>
<feature type="compositionally biased region" description="Gly residues" evidence="5">
    <location>
        <begin position="1107"/>
        <end position="1135"/>
    </location>
</feature>
<feature type="compositionally biased region" description="Gly residues" evidence="5">
    <location>
        <begin position="1205"/>
        <end position="1221"/>
    </location>
</feature>
<feature type="compositionally biased region" description="Low complexity" evidence="5">
    <location>
        <begin position="1136"/>
        <end position="1167"/>
    </location>
</feature>
<dbReference type="SMART" id="SM00449">
    <property type="entry name" value="SPRY"/>
    <property type="match status" value="1"/>
</dbReference>
<dbReference type="FunFam" id="3.40.50.300:FF:000355">
    <property type="entry name" value="Heterogeneous nuclear ribonucleoprotein U-like 1, isoform CRA_a"/>
    <property type="match status" value="1"/>
</dbReference>
<feature type="compositionally biased region" description="Basic residues" evidence="5">
    <location>
        <begin position="343"/>
        <end position="357"/>
    </location>
</feature>